<sequence length="429" mass="48571">MSSEEPARKKLKMEPHIGGDNCRLLEESSPLKVTRISNHRAVSGSASGDSRERGHHQVAFVGKYQTGEAAHHSETYGTVPQGCELGDIWEHKYPKPLGQHTKKLTPIKTGNAHYDIIISDLKLLGYNPIQLVAKGRSGSIVLAQDLSKNSFYGEHECIPVAIKLNSGKMSTRQASGAGTFTEEMAILKDLVHPSIITWVENISYQGRIGMVTEFCENGNLDQLLRIKQPRFLTERVARKYFRQLFEGIEYLHHQGIAHRDICTSNMLITEYNTIKIIDFGHAVRFMTGDPLRKDTCGSNGYQAPEIISKIPYNPQLTDCWSFGCLLYVMTIGNFPFGLIRSEMSSKFCKKIPFPDKRVQPLSPELTELINGMLMCVPKMRFSLPQIRYSSWMQVNDEDKVQIGNFHLIRQPRKIKEGNEEKVLKALYKI</sequence>
<dbReference type="OrthoDB" id="193931at2759"/>
<reference evidence="8 9" key="1">
    <citation type="journal article" date="2017" name="Nat. Ecol. Evol.">
        <title>Scallop genome provides insights into evolution of bilaterian karyotype and development.</title>
        <authorList>
            <person name="Wang S."/>
            <person name="Zhang J."/>
            <person name="Jiao W."/>
            <person name="Li J."/>
            <person name="Xun X."/>
            <person name="Sun Y."/>
            <person name="Guo X."/>
            <person name="Huan P."/>
            <person name="Dong B."/>
            <person name="Zhang L."/>
            <person name="Hu X."/>
            <person name="Sun X."/>
            <person name="Wang J."/>
            <person name="Zhao C."/>
            <person name="Wang Y."/>
            <person name="Wang D."/>
            <person name="Huang X."/>
            <person name="Wang R."/>
            <person name="Lv J."/>
            <person name="Li Y."/>
            <person name="Zhang Z."/>
            <person name="Liu B."/>
            <person name="Lu W."/>
            <person name="Hui Y."/>
            <person name="Liang J."/>
            <person name="Zhou Z."/>
            <person name="Hou R."/>
            <person name="Li X."/>
            <person name="Liu Y."/>
            <person name="Li H."/>
            <person name="Ning X."/>
            <person name="Lin Y."/>
            <person name="Zhao L."/>
            <person name="Xing Q."/>
            <person name="Dou J."/>
            <person name="Li Y."/>
            <person name="Mao J."/>
            <person name="Guo H."/>
            <person name="Dou H."/>
            <person name="Li T."/>
            <person name="Mu C."/>
            <person name="Jiang W."/>
            <person name="Fu Q."/>
            <person name="Fu X."/>
            <person name="Miao Y."/>
            <person name="Liu J."/>
            <person name="Yu Q."/>
            <person name="Li R."/>
            <person name="Liao H."/>
            <person name="Li X."/>
            <person name="Kong Y."/>
            <person name="Jiang Z."/>
            <person name="Chourrout D."/>
            <person name="Li R."/>
            <person name="Bao Z."/>
        </authorList>
    </citation>
    <scope>NUCLEOTIDE SEQUENCE [LARGE SCALE GENOMIC DNA]</scope>
    <source>
        <strain evidence="8 9">PY_sf001</strain>
    </source>
</reference>
<keyword evidence="3" id="KW-0547">Nucleotide-binding</keyword>
<proteinExistence type="predicted"/>
<dbReference type="GO" id="GO:0005634">
    <property type="term" value="C:nucleus"/>
    <property type="evidence" value="ECO:0007669"/>
    <property type="project" value="TreeGrafter"/>
</dbReference>
<evidence type="ECO:0000256" key="5">
    <source>
        <dbReference type="ARBA" id="ARBA00022840"/>
    </source>
</evidence>
<dbReference type="Pfam" id="PF00069">
    <property type="entry name" value="Pkinase"/>
    <property type="match status" value="1"/>
</dbReference>
<dbReference type="PANTHER" id="PTHR24345">
    <property type="entry name" value="SERINE/THREONINE-PROTEIN KINASE PLK"/>
    <property type="match status" value="1"/>
</dbReference>
<dbReference type="Gene3D" id="1.10.510.10">
    <property type="entry name" value="Transferase(Phosphotransferase) domain 1"/>
    <property type="match status" value="1"/>
</dbReference>
<keyword evidence="1" id="KW-0723">Serine/threonine-protein kinase</keyword>
<feature type="region of interest" description="Disordered" evidence="6">
    <location>
        <begin position="1"/>
        <end position="23"/>
    </location>
</feature>
<dbReference type="STRING" id="6573.A0A210PH70"/>
<evidence type="ECO:0000256" key="2">
    <source>
        <dbReference type="ARBA" id="ARBA00022679"/>
    </source>
</evidence>
<name>A0A210PH70_MIZYE</name>
<dbReference type="SUPFAM" id="SSF56112">
    <property type="entry name" value="Protein kinase-like (PK-like)"/>
    <property type="match status" value="1"/>
</dbReference>
<dbReference type="EMBL" id="NEDP02076704">
    <property type="protein sequence ID" value="OWF35832.1"/>
    <property type="molecule type" value="Genomic_DNA"/>
</dbReference>
<evidence type="ECO:0000313" key="8">
    <source>
        <dbReference type="EMBL" id="OWF35832.1"/>
    </source>
</evidence>
<evidence type="ECO:0000256" key="1">
    <source>
        <dbReference type="ARBA" id="ARBA00022527"/>
    </source>
</evidence>
<keyword evidence="4 8" id="KW-0418">Kinase</keyword>
<evidence type="ECO:0000256" key="6">
    <source>
        <dbReference type="SAM" id="MobiDB-lite"/>
    </source>
</evidence>
<dbReference type="InterPro" id="IPR000719">
    <property type="entry name" value="Prot_kinase_dom"/>
</dbReference>
<accession>A0A210PH70</accession>
<keyword evidence="2" id="KW-0808">Transferase</keyword>
<evidence type="ECO:0000259" key="7">
    <source>
        <dbReference type="PROSITE" id="PS50011"/>
    </source>
</evidence>
<feature type="domain" description="Protein kinase" evidence="7">
    <location>
        <begin position="126"/>
        <end position="392"/>
    </location>
</feature>
<dbReference type="Proteomes" id="UP000242188">
    <property type="component" value="Unassembled WGS sequence"/>
</dbReference>
<evidence type="ECO:0000256" key="3">
    <source>
        <dbReference type="ARBA" id="ARBA00022741"/>
    </source>
</evidence>
<dbReference type="InterPro" id="IPR011009">
    <property type="entry name" value="Kinase-like_dom_sf"/>
</dbReference>
<keyword evidence="9" id="KW-1185">Reference proteome</keyword>
<keyword evidence="5" id="KW-0067">ATP-binding</keyword>
<dbReference type="GO" id="GO:0004674">
    <property type="term" value="F:protein serine/threonine kinase activity"/>
    <property type="evidence" value="ECO:0007669"/>
    <property type="project" value="UniProtKB-KW"/>
</dbReference>
<dbReference type="GO" id="GO:0005524">
    <property type="term" value="F:ATP binding"/>
    <property type="evidence" value="ECO:0007669"/>
    <property type="project" value="UniProtKB-KW"/>
</dbReference>
<evidence type="ECO:0000256" key="4">
    <source>
        <dbReference type="ARBA" id="ARBA00022777"/>
    </source>
</evidence>
<dbReference type="PANTHER" id="PTHR24345:SF91">
    <property type="entry name" value="SERINE_THREONINE-PROTEIN KINASE PLK4"/>
    <property type="match status" value="1"/>
</dbReference>
<comment type="caution">
    <text evidence="8">The sequence shown here is derived from an EMBL/GenBank/DDBJ whole genome shotgun (WGS) entry which is preliminary data.</text>
</comment>
<dbReference type="PROSITE" id="PS50011">
    <property type="entry name" value="PROTEIN_KINASE_DOM"/>
    <property type="match status" value="1"/>
</dbReference>
<feature type="compositionally biased region" description="Basic and acidic residues" evidence="6">
    <location>
        <begin position="1"/>
        <end position="17"/>
    </location>
</feature>
<organism evidence="8 9">
    <name type="scientific">Mizuhopecten yessoensis</name>
    <name type="common">Japanese scallop</name>
    <name type="synonym">Patinopecten yessoensis</name>
    <dbReference type="NCBI Taxonomy" id="6573"/>
    <lineage>
        <taxon>Eukaryota</taxon>
        <taxon>Metazoa</taxon>
        <taxon>Spiralia</taxon>
        <taxon>Lophotrochozoa</taxon>
        <taxon>Mollusca</taxon>
        <taxon>Bivalvia</taxon>
        <taxon>Autobranchia</taxon>
        <taxon>Pteriomorphia</taxon>
        <taxon>Pectinida</taxon>
        <taxon>Pectinoidea</taxon>
        <taxon>Pectinidae</taxon>
        <taxon>Mizuhopecten</taxon>
    </lineage>
</organism>
<dbReference type="AlphaFoldDB" id="A0A210PH70"/>
<protein>
    <submittedName>
        <fullName evidence="8">Serine/threonine-protein kinase kin-29</fullName>
    </submittedName>
</protein>
<evidence type="ECO:0000313" key="9">
    <source>
        <dbReference type="Proteomes" id="UP000242188"/>
    </source>
</evidence>
<gene>
    <name evidence="8" type="ORF">KP79_PYT04425</name>
</gene>